<protein>
    <submittedName>
        <fullName evidence="1">Uncharacterized protein</fullName>
    </submittedName>
</protein>
<proteinExistence type="predicted"/>
<organism evidence="1 2">
    <name type="scientific">Caenorhabditis japonica</name>
    <dbReference type="NCBI Taxonomy" id="281687"/>
    <lineage>
        <taxon>Eukaryota</taxon>
        <taxon>Metazoa</taxon>
        <taxon>Ecdysozoa</taxon>
        <taxon>Nematoda</taxon>
        <taxon>Chromadorea</taxon>
        <taxon>Rhabditida</taxon>
        <taxon>Rhabditina</taxon>
        <taxon>Rhabditomorpha</taxon>
        <taxon>Rhabditoidea</taxon>
        <taxon>Rhabditidae</taxon>
        <taxon>Peloderinae</taxon>
        <taxon>Caenorhabditis</taxon>
    </lineage>
</organism>
<dbReference type="Proteomes" id="UP000005237">
    <property type="component" value="Unassembled WGS sequence"/>
</dbReference>
<evidence type="ECO:0000313" key="2">
    <source>
        <dbReference type="Proteomes" id="UP000005237"/>
    </source>
</evidence>
<reference evidence="2" key="1">
    <citation type="submission" date="2010-08" db="EMBL/GenBank/DDBJ databases">
        <authorList>
            <consortium name="Caenorhabditis japonica Sequencing Consortium"/>
            <person name="Wilson R.K."/>
        </authorList>
    </citation>
    <scope>NUCLEOTIDE SEQUENCE [LARGE SCALE GENOMIC DNA]</scope>
    <source>
        <strain evidence="2">DF5081</strain>
    </source>
</reference>
<reference evidence="1" key="2">
    <citation type="submission" date="2022-06" db="UniProtKB">
        <authorList>
            <consortium name="EnsemblMetazoa"/>
        </authorList>
    </citation>
    <scope>IDENTIFICATION</scope>
    <source>
        <strain evidence="1">DF5081</strain>
    </source>
</reference>
<sequence length="69" mass="8211">MTTLSVKILFFGEAQQLIGLREDTIETPINTDYEEIKRKVLEVNNMRTIFTKIENYREKTCSHPYEIEE</sequence>
<dbReference type="AlphaFoldDB" id="A0A8R1IS67"/>
<name>A0A8R1IS67_CAEJA</name>
<dbReference type="EnsemblMetazoa" id="CJA41007.1">
    <property type="protein sequence ID" value="CJA41007.1"/>
    <property type="gene ID" value="WBGene00216855"/>
</dbReference>
<evidence type="ECO:0000313" key="1">
    <source>
        <dbReference type="EnsemblMetazoa" id="CJA41007.1"/>
    </source>
</evidence>
<accession>A0A8R1IS67</accession>
<keyword evidence="2" id="KW-1185">Reference proteome</keyword>